<proteinExistence type="predicted"/>
<organism evidence="1">
    <name type="scientific">marine metagenome</name>
    <dbReference type="NCBI Taxonomy" id="408172"/>
    <lineage>
        <taxon>unclassified sequences</taxon>
        <taxon>metagenomes</taxon>
        <taxon>ecological metagenomes</taxon>
    </lineage>
</organism>
<name>A0A382NF05_9ZZZZ</name>
<dbReference type="EMBL" id="UINC01099503">
    <property type="protein sequence ID" value="SVC58827.1"/>
    <property type="molecule type" value="Genomic_DNA"/>
</dbReference>
<feature type="non-terminal residue" evidence="1">
    <location>
        <position position="1"/>
    </location>
</feature>
<sequence>IADQALEPPGESAAQLILRLKPIRIHSAAGGAID</sequence>
<gene>
    <name evidence="1" type="ORF">METZ01_LOCUS311681</name>
</gene>
<evidence type="ECO:0000313" key="1">
    <source>
        <dbReference type="EMBL" id="SVC58827.1"/>
    </source>
</evidence>
<protein>
    <submittedName>
        <fullName evidence="1">Uncharacterized protein</fullName>
    </submittedName>
</protein>
<reference evidence="1" key="1">
    <citation type="submission" date="2018-05" db="EMBL/GenBank/DDBJ databases">
        <authorList>
            <person name="Lanie J.A."/>
            <person name="Ng W.-L."/>
            <person name="Kazmierczak K.M."/>
            <person name="Andrzejewski T.M."/>
            <person name="Davidsen T.M."/>
            <person name="Wayne K.J."/>
            <person name="Tettelin H."/>
            <person name="Glass J.I."/>
            <person name="Rusch D."/>
            <person name="Podicherti R."/>
            <person name="Tsui H.-C.T."/>
            <person name="Winkler M.E."/>
        </authorList>
    </citation>
    <scope>NUCLEOTIDE SEQUENCE</scope>
</reference>
<dbReference type="AlphaFoldDB" id="A0A382NF05"/>
<accession>A0A382NF05</accession>